<evidence type="ECO:0008006" key="4">
    <source>
        <dbReference type="Google" id="ProtNLM"/>
    </source>
</evidence>
<organism evidence="2 3">
    <name type="scientific">Pseudidiomarina planktonica</name>
    <dbReference type="NCBI Taxonomy" id="1323738"/>
    <lineage>
        <taxon>Bacteria</taxon>
        <taxon>Pseudomonadati</taxon>
        <taxon>Pseudomonadota</taxon>
        <taxon>Gammaproteobacteria</taxon>
        <taxon>Alteromonadales</taxon>
        <taxon>Idiomarinaceae</taxon>
        <taxon>Pseudidiomarina</taxon>
    </lineage>
</organism>
<reference evidence="3" key="1">
    <citation type="submission" date="2017-04" db="EMBL/GenBank/DDBJ databases">
        <authorList>
            <person name="Varghese N."/>
            <person name="Submissions S."/>
        </authorList>
    </citation>
    <scope>NUCLEOTIDE SEQUENCE [LARGE SCALE GENOMIC DNA]</scope>
</reference>
<keyword evidence="3" id="KW-1185">Reference proteome</keyword>
<dbReference type="EMBL" id="FXWH01000001">
    <property type="protein sequence ID" value="SMQ66538.1"/>
    <property type="molecule type" value="Genomic_DNA"/>
</dbReference>
<dbReference type="AlphaFoldDB" id="A0A1Y6EUZ0"/>
<dbReference type="OrthoDB" id="6384087at2"/>
<evidence type="ECO:0000313" key="2">
    <source>
        <dbReference type="EMBL" id="SMQ66538.1"/>
    </source>
</evidence>
<feature type="chain" id="PRO_5012464268" description="Outer membrane protein beta-barrel domain-containing protein" evidence="1">
    <location>
        <begin position="30"/>
        <end position="192"/>
    </location>
</feature>
<protein>
    <recommendedName>
        <fullName evidence="4">Outer membrane protein beta-barrel domain-containing protein</fullName>
    </recommendedName>
</protein>
<evidence type="ECO:0000256" key="1">
    <source>
        <dbReference type="SAM" id="SignalP"/>
    </source>
</evidence>
<sequence length="192" mass="21113">MYKNKFRLSGSAAAILALSTTAFSGTVLAEQQPDFNYIGVAAENNNEYSGSDTGLRFEASYELQDRYFLSGYYRTLGNNGFSNDDFNSFAVKGGRYFGLADGLTADFSVKAGNVDYDVDDSNFYGIEANLRQRIGMFEVHGGLGWVDYTDGGTDTQYIVGGRAFITPALAIGVDFNDSEFGEGWLLTARYHW</sequence>
<evidence type="ECO:0000313" key="3">
    <source>
        <dbReference type="Proteomes" id="UP000194450"/>
    </source>
</evidence>
<dbReference type="RefSeq" id="WP_086434611.1">
    <property type="nucleotide sequence ID" value="NZ_FXWH01000001.1"/>
</dbReference>
<feature type="signal peptide" evidence="1">
    <location>
        <begin position="1"/>
        <end position="29"/>
    </location>
</feature>
<keyword evidence="1" id="KW-0732">Signal</keyword>
<name>A0A1Y6EUZ0_9GAMM</name>
<dbReference type="Proteomes" id="UP000194450">
    <property type="component" value="Unassembled WGS sequence"/>
</dbReference>
<gene>
    <name evidence="2" type="ORF">SAMN06297229_1557</name>
</gene>
<accession>A0A1Y6EUZ0</accession>
<proteinExistence type="predicted"/>